<evidence type="ECO:0000313" key="2">
    <source>
        <dbReference type="Proteomes" id="UP000709295"/>
    </source>
</evidence>
<name>A0A8J5IHC1_9STRA</name>
<dbReference type="Proteomes" id="UP000709295">
    <property type="component" value="Unassembled WGS sequence"/>
</dbReference>
<proteinExistence type="predicted"/>
<keyword evidence="2" id="KW-1185">Reference proteome</keyword>
<dbReference type="AlphaFoldDB" id="A0A8J5IHC1"/>
<sequence>MSTDDKRWILETVGAQVEGCLIMDLEGEVPVKAVLQSTKSLRETVATTVQRMGGNNPRVWQMLAVVKAISYDAARHELNFHFFTRDVARRYESLNIPFLSKSHQLRNAHLENPNGTVWGRQKEVDGEVVNSATAYIVTVHNVARTMDLRMLYKFLKQWLRVPFDLEDLDSGGPHSTTSTVWEACFSHEGCPSELVDIVRIVWLNTCIIV</sequence>
<dbReference type="EMBL" id="JAENGY010000751">
    <property type="protein sequence ID" value="KAG6957133.1"/>
    <property type="molecule type" value="Genomic_DNA"/>
</dbReference>
<accession>A0A8J5IHC1</accession>
<gene>
    <name evidence="1" type="ORF">JG688_00011097</name>
</gene>
<reference evidence="1" key="1">
    <citation type="submission" date="2021-01" db="EMBL/GenBank/DDBJ databases">
        <title>Phytophthora aleatoria, a newly-described species from Pinus radiata is distinct from Phytophthora cactorum isolates based on comparative genomics.</title>
        <authorList>
            <person name="Mcdougal R."/>
            <person name="Panda P."/>
            <person name="Williams N."/>
            <person name="Studholme D.J."/>
        </authorList>
    </citation>
    <scope>NUCLEOTIDE SEQUENCE</scope>
    <source>
        <strain evidence="1">NZFS 4037</strain>
    </source>
</reference>
<comment type="caution">
    <text evidence="1">The sequence shown here is derived from an EMBL/GenBank/DDBJ whole genome shotgun (WGS) entry which is preliminary data.</text>
</comment>
<evidence type="ECO:0000313" key="1">
    <source>
        <dbReference type="EMBL" id="KAG6957133.1"/>
    </source>
</evidence>
<protein>
    <submittedName>
        <fullName evidence="1">Uncharacterized protein</fullName>
    </submittedName>
</protein>
<organism evidence="1 2">
    <name type="scientific">Phytophthora aleatoria</name>
    <dbReference type="NCBI Taxonomy" id="2496075"/>
    <lineage>
        <taxon>Eukaryota</taxon>
        <taxon>Sar</taxon>
        <taxon>Stramenopiles</taxon>
        <taxon>Oomycota</taxon>
        <taxon>Peronosporomycetes</taxon>
        <taxon>Peronosporales</taxon>
        <taxon>Peronosporaceae</taxon>
        <taxon>Phytophthora</taxon>
    </lineage>
</organism>